<evidence type="ECO:0000256" key="1">
    <source>
        <dbReference type="SAM" id="SignalP"/>
    </source>
</evidence>
<accession>A0A1D2ME27</accession>
<keyword evidence="1" id="KW-0732">Signal</keyword>
<keyword evidence="4" id="KW-1185">Reference proteome</keyword>
<evidence type="ECO:0000313" key="4">
    <source>
        <dbReference type="Proteomes" id="UP000094527"/>
    </source>
</evidence>
<feature type="domain" description="SCP" evidence="2">
    <location>
        <begin position="71"/>
        <end position="209"/>
    </location>
</feature>
<name>A0A1D2ME27_ORCCI</name>
<dbReference type="Pfam" id="PF00188">
    <property type="entry name" value="CAP"/>
    <property type="match status" value="1"/>
</dbReference>
<dbReference type="SMART" id="SM00198">
    <property type="entry name" value="SCP"/>
    <property type="match status" value="1"/>
</dbReference>
<gene>
    <name evidence="3" type="ORF">Ocin01_15410</name>
</gene>
<dbReference type="STRING" id="48709.A0A1D2ME27"/>
<dbReference type="PANTHER" id="PTHR10334">
    <property type="entry name" value="CYSTEINE-RICH SECRETORY PROTEIN-RELATED"/>
    <property type="match status" value="1"/>
</dbReference>
<dbReference type="AlphaFoldDB" id="A0A1D2ME27"/>
<dbReference type="Proteomes" id="UP000094527">
    <property type="component" value="Unassembled WGS sequence"/>
</dbReference>
<dbReference type="InterPro" id="IPR018244">
    <property type="entry name" value="Allrgn_V5/Tpx1_CS"/>
</dbReference>
<dbReference type="InterPro" id="IPR014044">
    <property type="entry name" value="CAP_dom"/>
</dbReference>
<dbReference type="PROSITE" id="PS01009">
    <property type="entry name" value="CRISP_1"/>
    <property type="match status" value="1"/>
</dbReference>
<proteinExistence type="predicted"/>
<evidence type="ECO:0000313" key="3">
    <source>
        <dbReference type="EMBL" id="ODM91268.1"/>
    </source>
</evidence>
<dbReference type="InterPro" id="IPR035940">
    <property type="entry name" value="CAP_sf"/>
</dbReference>
<dbReference type="OMA" id="HSICDEY"/>
<dbReference type="GO" id="GO:0005576">
    <property type="term" value="C:extracellular region"/>
    <property type="evidence" value="ECO:0007669"/>
    <property type="project" value="InterPro"/>
</dbReference>
<dbReference type="EMBL" id="LJIJ01001613">
    <property type="protein sequence ID" value="ODM91268.1"/>
    <property type="molecule type" value="Genomic_DNA"/>
</dbReference>
<sequence>MSFTKYSILIVILAFGLNLALVLAENANADVDVRDTAFIDETLHPSNKILEDFEKFGKQDYDHFEDDPDEEALQLNLQMHNDFRSRHHAGPLTRNKTLDRNAKRCAKYYIQHGKIDHTCSNIEKMGENLSRVPGARVTDSDMVKYSVTTWYEEVNKYNYSEVSHKQHLPFGHFTQVVWADSKEIGFGMYSDGHVTVGVALYSPKGNFLTHFRQNVFPK</sequence>
<dbReference type="OrthoDB" id="414826at2759"/>
<dbReference type="SUPFAM" id="SSF55797">
    <property type="entry name" value="PR-1-like"/>
    <property type="match status" value="1"/>
</dbReference>
<feature type="chain" id="PRO_5008903880" evidence="1">
    <location>
        <begin position="25"/>
        <end position="218"/>
    </location>
</feature>
<organism evidence="3 4">
    <name type="scientific">Orchesella cincta</name>
    <name type="common">Springtail</name>
    <name type="synonym">Podura cincta</name>
    <dbReference type="NCBI Taxonomy" id="48709"/>
    <lineage>
        <taxon>Eukaryota</taxon>
        <taxon>Metazoa</taxon>
        <taxon>Ecdysozoa</taxon>
        <taxon>Arthropoda</taxon>
        <taxon>Hexapoda</taxon>
        <taxon>Collembola</taxon>
        <taxon>Entomobryomorpha</taxon>
        <taxon>Entomobryoidea</taxon>
        <taxon>Orchesellidae</taxon>
        <taxon>Orchesellinae</taxon>
        <taxon>Orchesella</taxon>
    </lineage>
</organism>
<dbReference type="PRINTS" id="PR00837">
    <property type="entry name" value="V5TPXLIKE"/>
</dbReference>
<reference evidence="3 4" key="1">
    <citation type="journal article" date="2016" name="Genome Biol. Evol.">
        <title>Gene Family Evolution Reflects Adaptation to Soil Environmental Stressors in the Genome of the Collembolan Orchesella cincta.</title>
        <authorList>
            <person name="Faddeeva-Vakhrusheva A."/>
            <person name="Derks M.F."/>
            <person name="Anvar S.Y."/>
            <person name="Agamennone V."/>
            <person name="Suring W."/>
            <person name="Smit S."/>
            <person name="van Straalen N.M."/>
            <person name="Roelofs D."/>
        </authorList>
    </citation>
    <scope>NUCLEOTIDE SEQUENCE [LARGE SCALE GENOMIC DNA]</scope>
    <source>
        <tissue evidence="3">Mixed pool</tissue>
    </source>
</reference>
<comment type="caution">
    <text evidence="3">The sequence shown here is derived from an EMBL/GenBank/DDBJ whole genome shotgun (WGS) entry which is preliminary data.</text>
</comment>
<protein>
    <submittedName>
        <fullName evidence="3">Cell wall protein PRY3</fullName>
    </submittedName>
</protein>
<dbReference type="Gene3D" id="3.40.33.10">
    <property type="entry name" value="CAP"/>
    <property type="match status" value="1"/>
</dbReference>
<feature type="signal peptide" evidence="1">
    <location>
        <begin position="1"/>
        <end position="24"/>
    </location>
</feature>
<evidence type="ECO:0000259" key="2">
    <source>
        <dbReference type="SMART" id="SM00198"/>
    </source>
</evidence>
<dbReference type="InterPro" id="IPR001283">
    <property type="entry name" value="CRISP-related"/>
</dbReference>